<dbReference type="InterPro" id="IPR002591">
    <property type="entry name" value="Phosphodiest/P_Trfase"/>
</dbReference>
<name>A0A832DGA2_9BACT</name>
<dbReference type="Gene3D" id="3.40.720.10">
    <property type="entry name" value="Alkaline Phosphatase, subunit A"/>
    <property type="match status" value="1"/>
</dbReference>
<sequence>MKKLFVKFSLLVLIITLSFVNLYSQNIPYTILISFDGFRWDYTTRGITPNFDYIEKNGVKALSLKPSFPSITFPNHISILTGMYPQNHGIIANTIYDPVTDKLYQLRDTAEVRNPYWYKGEFIWETARRQGVITASYFWPGSEMNLDYRRSNYYEKYEHERDYVERINGVINWLKLSYNERPKFITLYYDLTDSEGHRYGPNSTQVNEAISRLDSLIGILFNKLDEIKLRDSVNIIIVSDHGMTEISQERYINIETIVDNPNCKFVNRGAIMNIFIKNKNEIEDVYKQLKHNENHYRVYKPEEIPAHYHFNYNHLIGDLFVLAEPGWSVGTNKDKDKMHEYNGGNHGFDNSFLDMHGIFYAIGPSFKQNYKTGTIENINIYPMLCKILNIIPKQNIDGRLENIQFILKEKEKTN</sequence>
<dbReference type="GO" id="GO:0016787">
    <property type="term" value="F:hydrolase activity"/>
    <property type="evidence" value="ECO:0007669"/>
    <property type="project" value="UniProtKB-ARBA"/>
</dbReference>
<organism evidence="1">
    <name type="scientific">Ignavibacterium album</name>
    <dbReference type="NCBI Taxonomy" id="591197"/>
    <lineage>
        <taxon>Bacteria</taxon>
        <taxon>Pseudomonadati</taxon>
        <taxon>Ignavibacteriota</taxon>
        <taxon>Ignavibacteria</taxon>
        <taxon>Ignavibacteriales</taxon>
        <taxon>Ignavibacteriaceae</taxon>
        <taxon>Ignavibacterium</taxon>
    </lineage>
</organism>
<dbReference type="InterPro" id="IPR017850">
    <property type="entry name" value="Alkaline_phosphatase_core_sf"/>
</dbReference>
<dbReference type="Pfam" id="PF01663">
    <property type="entry name" value="Phosphodiest"/>
    <property type="match status" value="1"/>
</dbReference>
<gene>
    <name evidence="1" type="ORF">ENS56_05465</name>
</gene>
<evidence type="ECO:0000313" key="1">
    <source>
        <dbReference type="EMBL" id="HGT47460.1"/>
    </source>
</evidence>
<comment type="caution">
    <text evidence="1">The sequence shown here is derived from an EMBL/GenBank/DDBJ whole genome shotgun (WGS) entry which is preliminary data.</text>
</comment>
<reference evidence="1" key="1">
    <citation type="journal article" date="2020" name="mSystems">
        <title>Genome- and Community-Level Interaction Insights into Carbon Utilization and Element Cycling Functions of Hydrothermarchaeota in Hydrothermal Sediment.</title>
        <authorList>
            <person name="Zhou Z."/>
            <person name="Liu Y."/>
            <person name="Xu W."/>
            <person name="Pan J."/>
            <person name="Luo Z.H."/>
            <person name="Li M."/>
        </authorList>
    </citation>
    <scope>NUCLEOTIDE SEQUENCE [LARGE SCALE GENOMIC DNA]</scope>
    <source>
        <strain evidence="1">SpSt-500</strain>
    </source>
</reference>
<proteinExistence type="predicted"/>
<dbReference type="PANTHER" id="PTHR10151">
    <property type="entry name" value="ECTONUCLEOTIDE PYROPHOSPHATASE/PHOSPHODIESTERASE"/>
    <property type="match status" value="1"/>
</dbReference>
<dbReference type="CDD" id="cd16018">
    <property type="entry name" value="Enpp"/>
    <property type="match status" value="1"/>
</dbReference>
<dbReference type="Gene3D" id="3.30.1360.180">
    <property type="match status" value="1"/>
</dbReference>
<dbReference type="AlphaFoldDB" id="A0A832DGA2"/>
<accession>A0A832DGA2</accession>
<protein>
    <submittedName>
        <fullName evidence="1">Alkaline phosphatase family protein</fullName>
    </submittedName>
</protein>
<dbReference type="EMBL" id="DSVI01000007">
    <property type="protein sequence ID" value="HGT47460.1"/>
    <property type="molecule type" value="Genomic_DNA"/>
</dbReference>
<dbReference type="PANTHER" id="PTHR10151:SF120">
    <property type="entry name" value="BIS(5'-ADENOSYL)-TRIPHOSPHATASE"/>
    <property type="match status" value="1"/>
</dbReference>
<dbReference type="SUPFAM" id="SSF53649">
    <property type="entry name" value="Alkaline phosphatase-like"/>
    <property type="match status" value="1"/>
</dbReference>